<dbReference type="PANTHER" id="PTHR13817:SF166">
    <property type="entry name" value="NEURONAL IGCAM-RELATED"/>
    <property type="match status" value="1"/>
</dbReference>
<evidence type="ECO:0000256" key="10">
    <source>
        <dbReference type="ARBA" id="ARBA00023136"/>
    </source>
</evidence>
<dbReference type="InterPro" id="IPR003599">
    <property type="entry name" value="Ig_sub"/>
</dbReference>
<protein>
    <recommendedName>
        <fullName evidence="20">Neural cell adhesion molecule l1</fullName>
    </recommendedName>
</protein>
<feature type="compositionally biased region" description="Basic and acidic residues" evidence="15">
    <location>
        <begin position="1235"/>
        <end position="1251"/>
    </location>
</feature>
<feature type="domain" description="Fibronectin type-III" evidence="17">
    <location>
        <begin position="734"/>
        <end position="835"/>
    </location>
</feature>
<keyword evidence="7" id="KW-0677">Repeat</keyword>
<dbReference type="SUPFAM" id="SSF49265">
    <property type="entry name" value="Fibronectin type III"/>
    <property type="match status" value="4"/>
</dbReference>
<dbReference type="EMBL" id="JARKHS020027434">
    <property type="protein sequence ID" value="KAK8765384.1"/>
    <property type="molecule type" value="Genomic_DNA"/>
</dbReference>
<dbReference type="GO" id="GO:0098609">
    <property type="term" value="P:cell-cell adhesion"/>
    <property type="evidence" value="ECO:0007669"/>
    <property type="project" value="UniProtKB-ARBA"/>
</dbReference>
<keyword evidence="14" id="KW-0393">Immunoglobulin domain</keyword>
<keyword evidence="11" id="KW-1015">Disulfide bond</keyword>
<evidence type="ECO:0000256" key="7">
    <source>
        <dbReference type="ARBA" id="ARBA00022737"/>
    </source>
</evidence>
<evidence type="ECO:0000256" key="15">
    <source>
        <dbReference type="SAM" id="MobiDB-lite"/>
    </source>
</evidence>
<dbReference type="FunFam" id="2.60.40.10:FF:000035">
    <property type="entry name" value="Contactin 1"/>
    <property type="match status" value="1"/>
</dbReference>
<evidence type="ECO:0000256" key="11">
    <source>
        <dbReference type="ARBA" id="ARBA00023157"/>
    </source>
</evidence>
<dbReference type="InterPro" id="IPR003961">
    <property type="entry name" value="FN3_dom"/>
</dbReference>
<dbReference type="Pfam" id="PF07679">
    <property type="entry name" value="I-set"/>
    <property type="match status" value="4"/>
</dbReference>
<organism evidence="18 19">
    <name type="scientific">Amblyomma americanum</name>
    <name type="common">Lone star tick</name>
    <dbReference type="NCBI Taxonomy" id="6943"/>
    <lineage>
        <taxon>Eukaryota</taxon>
        <taxon>Metazoa</taxon>
        <taxon>Ecdysozoa</taxon>
        <taxon>Arthropoda</taxon>
        <taxon>Chelicerata</taxon>
        <taxon>Arachnida</taxon>
        <taxon>Acari</taxon>
        <taxon>Parasitiformes</taxon>
        <taxon>Ixodida</taxon>
        <taxon>Ixodoidea</taxon>
        <taxon>Ixodidae</taxon>
        <taxon>Amblyomminae</taxon>
        <taxon>Amblyomma</taxon>
    </lineage>
</organism>
<dbReference type="SMART" id="SM00408">
    <property type="entry name" value="IGc2"/>
    <property type="match status" value="6"/>
</dbReference>
<keyword evidence="9" id="KW-1133">Transmembrane helix</keyword>
<feature type="domain" description="Ig-like" evidence="16">
    <location>
        <begin position="450"/>
        <end position="538"/>
    </location>
</feature>
<comment type="caution">
    <text evidence="18">The sequence shown here is derived from an EMBL/GenBank/DDBJ whole genome shotgun (WGS) entry which is preliminary data.</text>
</comment>
<feature type="domain" description="Fibronectin type-III" evidence="17">
    <location>
        <begin position="1042"/>
        <end position="1138"/>
    </location>
</feature>
<feature type="domain" description="Ig-like" evidence="16">
    <location>
        <begin position="263"/>
        <end position="354"/>
    </location>
</feature>
<keyword evidence="6" id="KW-0732">Signal</keyword>
<dbReference type="InterPro" id="IPR003598">
    <property type="entry name" value="Ig_sub2"/>
</dbReference>
<evidence type="ECO:0000259" key="16">
    <source>
        <dbReference type="PROSITE" id="PS50835"/>
    </source>
</evidence>
<feature type="domain" description="Ig-like" evidence="16">
    <location>
        <begin position="48"/>
        <end position="140"/>
    </location>
</feature>
<evidence type="ECO:0000256" key="6">
    <source>
        <dbReference type="ARBA" id="ARBA00022729"/>
    </source>
</evidence>
<dbReference type="InterPro" id="IPR036116">
    <property type="entry name" value="FN3_sf"/>
</dbReference>
<evidence type="ECO:0000256" key="2">
    <source>
        <dbReference type="ARBA" id="ARBA00004479"/>
    </source>
</evidence>
<feature type="domain" description="Fibronectin type-III" evidence="17">
    <location>
        <begin position="634"/>
        <end position="732"/>
    </location>
</feature>
<evidence type="ECO:0008006" key="20">
    <source>
        <dbReference type="Google" id="ProtNLM"/>
    </source>
</evidence>
<gene>
    <name evidence="18" type="ORF">V5799_031992</name>
</gene>
<dbReference type="GO" id="GO:0005886">
    <property type="term" value="C:plasma membrane"/>
    <property type="evidence" value="ECO:0007669"/>
    <property type="project" value="UniProtKB-SubCell"/>
</dbReference>
<dbReference type="PROSITE" id="PS01353">
    <property type="entry name" value="HEMATOPO_REC_L_F2"/>
    <property type="match status" value="1"/>
</dbReference>
<accession>A0AAQ4DSE4</accession>
<dbReference type="InterPro" id="IPR007110">
    <property type="entry name" value="Ig-like_dom"/>
</dbReference>
<evidence type="ECO:0000256" key="12">
    <source>
        <dbReference type="ARBA" id="ARBA00023170"/>
    </source>
</evidence>
<dbReference type="GO" id="GO:0004896">
    <property type="term" value="F:cytokine receptor activity"/>
    <property type="evidence" value="ECO:0007669"/>
    <property type="project" value="InterPro"/>
</dbReference>
<keyword evidence="12" id="KW-0675">Receptor</keyword>
<dbReference type="FunFam" id="2.60.40.10:FF:001687">
    <property type="entry name" value="Neuroglian, isoform E"/>
    <property type="match status" value="1"/>
</dbReference>
<evidence type="ECO:0000313" key="19">
    <source>
        <dbReference type="Proteomes" id="UP001321473"/>
    </source>
</evidence>
<dbReference type="FunFam" id="2.60.40.10:FF:001718">
    <property type="entry name" value="Neuroglian, isoform D"/>
    <property type="match status" value="1"/>
</dbReference>
<evidence type="ECO:0000259" key="17">
    <source>
        <dbReference type="PROSITE" id="PS50853"/>
    </source>
</evidence>
<evidence type="ECO:0000313" key="18">
    <source>
        <dbReference type="EMBL" id="KAK8765384.1"/>
    </source>
</evidence>
<dbReference type="GO" id="GO:0009653">
    <property type="term" value="P:anatomical structure morphogenesis"/>
    <property type="evidence" value="ECO:0007669"/>
    <property type="project" value="UniProtKB-ARBA"/>
</dbReference>
<evidence type="ECO:0000256" key="13">
    <source>
        <dbReference type="ARBA" id="ARBA00023180"/>
    </source>
</evidence>
<feature type="domain" description="Fibronectin type-III" evidence="17">
    <location>
        <begin position="840"/>
        <end position="937"/>
    </location>
</feature>
<keyword evidence="10" id="KW-0472">Membrane</keyword>
<evidence type="ECO:0000256" key="3">
    <source>
        <dbReference type="ARBA" id="ARBA00008921"/>
    </source>
</evidence>
<evidence type="ECO:0000256" key="14">
    <source>
        <dbReference type="ARBA" id="ARBA00023319"/>
    </source>
</evidence>
<dbReference type="Pfam" id="PF00041">
    <property type="entry name" value="fn3"/>
    <property type="match status" value="4"/>
</dbReference>
<dbReference type="CDD" id="cd00063">
    <property type="entry name" value="FN3"/>
    <property type="match status" value="7"/>
</dbReference>
<feature type="domain" description="Ig-like" evidence="16">
    <location>
        <begin position="156"/>
        <end position="244"/>
    </location>
</feature>
<dbReference type="SMART" id="SM00060">
    <property type="entry name" value="FN3"/>
    <property type="match status" value="7"/>
</dbReference>
<evidence type="ECO:0000256" key="1">
    <source>
        <dbReference type="ARBA" id="ARBA00004236"/>
    </source>
</evidence>
<dbReference type="InterPro" id="IPR003529">
    <property type="entry name" value="Hematopoietin_rcpt_Gp130_CS"/>
</dbReference>
<keyword evidence="5" id="KW-0812">Transmembrane</keyword>
<dbReference type="PANTHER" id="PTHR13817">
    <property type="entry name" value="TITIN"/>
    <property type="match status" value="1"/>
</dbReference>
<dbReference type="InterPro" id="IPR036179">
    <property type="entry name" value="Ig-like_dom_sf"/>
</dbReference>
<name>A0AAQ4DSE4_AMBAM</name>
<evidence type="ECO:0000256" key="4">
    <source>
        <dbReference type="ARBA" id="ARBA00022475"/>
    </source>
</evidence>
<feature type="domain" description="Ig-like" evidence="16">
    <location>
        <begin position="541"/>
        <end position="630"/>
    </location>
</feature>
<keyword evidence="13" id="KW-0325">Glycoprotein</keyword>
<evidence type="ECO:0000256" key="9">
    <source>
        <dbReference type="ARBA" id="ARBA00022989"/>
    </source>
</evidence>
<feature type="domain" description="Fibronectin type-III" evidence="17">
    <location>
        <begin position="938"/>
        <end position="1039"/>
    </location>
</feature>
<dbReference type="Proteomes" id="UP001321473">
    <property type="component" value="Unassembled WGS sequence"/>
</dbReference>
<evidence type="ECO:0000256" key="5">
    <source>
        <dbReference type="ARBA" id="ARBA00022692"/>
    </source>
</evidence>
<dbReference type="PROSITE" id="PS50835">
    <property type="entry name" value="IG_LIKE"/>
    <property type="match status" value="6"/>
</dbReference>
<dbReference type="SMART" id="SM00409">
    <property type="entry name" value="IG"/>
    <property type="match status" value="6"/>
</dbReference>
<dbReference type="InterPro" id="IPR013783">
    <property type="entry name" value="Ig-like_fold"/>
</dbReference>
<keyword evidence="19" id="KW-1185">Reference proteome</keyword>
<dbReference type="SUPFAM" id="SSF48726">
    <property type="entry name" value="Immunoglobulin"/>
    <property type="match status" value="6"/>
</dbReference>
<dbReference type="FunFam" id="2.60.40.10:FF:000078">
    <property type="entry name" value="Neuronal cell adhesion molecule"/>
    <property type="match status" value="1"/>
</dbReference>
<feature type="domain" description="Fibronectin type-III" evidence="17">
    <location>
        <begin position="1243"/>
        <end position="1341"/>
    </location>
</feature>
<dbReference type="FunFam" id="2.60.40.10:FF:000005">
    <property type="entry name" value="Neuronal cell adhesion molecule"/>
    <property type="match status" value="1"/>
</dbReference>
<keyword evidence="8" id="KW-0130">Cell adhesion</keyword>
<dbReference type="FunFam" id="2.60.40.10:FF:000028">
    <property type="entry name" value="Neuronal cell adhesion molecule"/>
    <property type="match status" value="1"/>
</dbReference>
<comment type="subcellular location">
    <subcellularLocation>
        <location evidence="1">Cell membrane</location>
    </subcellularLocation>
    <subcellularLocation>
        <location evidence="2">Membrane</location>
        <topology evidence="2">Single-pass type I membrane protein</topology>
    </subcellularLocation>
</comment>
<dbReference type="PROSITE" id="PS50853">
    <property type="entry name" value="FN3"/>
    <property type="match status" value="7"/>
</dbReference>
<dbReference type="Gene3D" id="2.60.40.10">
    <property type="entry name" value="Immunoglobulins"/>
    <property type="match status" value="13"/>
</dbReference>
<evidence type="ECO:0000256" key="8">
    <source>
        <dbReference type="ARBA" id="ARBA00022889"/>
    </source>
</evidence>
<comment type="similarity">
    <text evidence="3">Belongs to the type I cytokine receptor family. Type 2 subfamily.</text>
</comment>
<dbReference type="Pfam" id="PF13927">
    <property type="entry name" value="Ig_3"/>
    <property type="match status" value="1"/>
</dbReference>
<dbReference type="FunFam" id="2.60.40.10:FF:000032">
    <property type="entry name" value="palladin isoform X1"/>
    <property type="match status" value="1"/>
</dbReference>
<feature type="domain" description="Ig-like" evidence="16">
    <location>
        <begin position="357"/>
        <end position="432"/>
    </location>
</feature>
<feature type="domain" description="Fibronectin type-III" evidence="17">
    <location>
        <begin position="1140"/>
        <end position="1238"/>
    </location>
</feature>
<feature type="region of interest" description="Disordered" evidence="15">
    <location>
        <begin position="1222"/>
        <end position="1251"/>
    </location>
</feature>
<dbReference type="InterPro" id="IPR013098">
    <property type="entry name" value="Ig_I-set"/>
</dbReference>
<proteinExistence type="inferred from homology"/>
<reference evidence="18 19" key="1">
    <citation type="journal article" date="2023" name="Arcadia Sci">
        <title>De novo assembly of a long-read Amblyomma americanum tick genome.</title>
        <authorList>
            <person name="Chou S."/>
            <person name="Poskanzer K.E."/>
            <person name="Rollins M."/>
            <person name="Thuy-Boun P.S."/>
        </authorList>
    </citation>
    <scope>NUCLEOTIDE SEQUENCE [LARGE SCALE GENOMIC DNA]</scope>
    <source>
        <strain evidence="18">F_SG_1</strain>
        <tissue evidence="18">Salivary glands</tissue>
    </source>
</reference>
<keyword evidence="4" id="KW-1003">Cell membrane</keyword>
<dbReference type="GO" id="GO:0030154">
    <property type="term" value="P:cell differentiation"/>
    <property type="evidence" value="ECO:0007669"/>
    <property type="project" value="UniProtKB-ARBA"/>
</dbReference>
<dbReference type="InterPro" id="IPR050964">
    <property type="entry name" value="Striated_Muscle_Regulatory"/>
</dbReference>
<sequence>MKVTLRLEDHGQLVGKGRSRMTLEPVRPLPLLVLAAATVASTLQPSPPTMVKQPALEVLYTVPLSHDESDKPFLLECEAEGKPIPVYKWTKNGRAFNHVHFDDRITQQPGRGSLVFINPHDDDEGLYQCHAKNVYGTSMSNAVWVRKAKMGEVADPLPRVARALEGAPLSLECEPPVGGYPPPLLFWVVLHASGALRSLNSSNLVVDPEGRLHFSSVGLDDQLSDAVYACVASSNVRREYKIVSKVQLQVDPLPSAGNAVLAPVQQYASSSNLTALRGHNLKLHCIYGGMPLPQITWSKRGTDILTSPERFAYDNANKTLEIKSVGFEDKGTYECHASNGVGADQKHTIDVKVEAAPYWLHVPNNTVAAEGDSVQFECAVAGVPEPELQWFVNGVPIERAEPNARRKVEGPVLSIEALTKNDTAVYQCNASNPHGYAFRDFYLHVAALPPFIAEAPPQLTQSAEASHVTLRCRVLGSPRPVVKWKKDDRELTEGGRHHILDSGDLRIDTVLLSDRGRYTCDAYNRFGNAAADGLLEVKQRTRIIQPPEDYEAAVGKAAKFQCRAMADPTLELAVGWLFSGQSIDFEADPRLVLANDNTLIITRVTVLDSGVYTCVANTELDSDRAQATLIVQDVPQAPEVKRVVCERRTALLEWKPRGDGGSPILSYIIQYNTSFSHEEWENAIANIPATDTAFRLSLSPWTNCTFRVVARNKIGLSAPSDPSSTMCTTPEDVPYRNPDSVVGCGDRPDNLVIKWKPMPLIDHNAPGFFYKVLWKRHDPPGDTWHSQIVEDWTQNMHVVKGLPPFTAYRIRVEAYNRMGQALTLATEVIGYSGEDAPLEEPKDFKLIQVIGPRSAELSWSPVSAESVRGHFRGYKVQTWTPEEGEGLLREVVVAADKTTAQLNVFRPYARNVVRVLAFNNKYNGPPSETVEFTTPEDTPGPVDALEGISMGSTGLYLTWKQPQQPNGMLTGYHIYYQEIRGTSLEPERQRLPPVRDPLQTKARLTGLRPNTVYRITVRAATALGPGERYFIELRTGDPSERVPDVPNFKWAHIPDSGGNASIKVTWLPSMSGHSGNAFYVQYRHHSDEEWLTTPVEPNEDSILLEGLEAGTLYELRVVTTDGGLERASHIEEVQTGGLDVPGEPQITVTRCDGLEALVQWKAPEEDSRAPILSYTLQYSTSFSPDNWENAAVDIPPTDTELSLPLSPWANYTFRAVAHNKVGPSLPSGPSSTCRTPEDVPHRNPDRVEVSRDRSQNMVITWTPMLPIEHNAPGFFYKVLWKREDLRSATWNSHVVEDWTINMHVVRVSPLSKAYRIRIEAQNHRGPARMPPIEVIGSTENSSVVQTIGQDLKK</sequence>